<comment type="caution">
    <text evidence="7">The sequence shown here is derived from an EMBL/GenBank/DDBJ whole genome shotgun (WGS) entry which is preliminary data.</text>
</comment>
<accession>A0A418PZN2</accession>
<dbReference type="Proteomes" id="UP000285023">
    <property type="component" value="Unassembled WGS sequence"/>
</dbReference>
<keyword evidence="2 6" id="KW-0812">Transmembrane</keyword>
<dbReference type="AlphaFoldDB" id="A0A418PZN2"/>
<sequence length="284" mass="28752">MRPAGAAPLALGSLAILAGAAFLWDVGALPGMASRNVASFLLGLLVGWAAHHAAHRRYGAEVLFGLATVLLAAALIVGIEIEGVKRWLPIGPVHVQPALILAPLLLAIAASREGRHWRALVLLPVALIAAQPDGATSVALAAGIAALMAVTSNRSVRGWSQRRIAVAAGAMILAVLGLIVAGFATPPPVAFVEGTVEIALLSGAPAMSLHTLTIGLMLGALLSRHDPAGASLATYFGVSALAAVFMAFPMPLAGAGPSHVIGFGIAVGWLAVRDRVASRTAAFA</sequence>
<dbReference type="GO" id="GO:0016020">
    <property type="term" value="C:membrane"/>
    <property type="evidence" value="ECO:0007669"/>
    <property type="project" value="UniProtKB-SubCell"/>
</dbReference>
<feature type="transmembrane region" description="Helical" evidence="6">
    <location>
        <begin position="229"/>
        <end position="248"/>
    </location>
</feature>
<evidence type="ECO:0000256" key="3">
    <source>
        <dbReference type="ARBA" id="ARBA00022960"/>
    </source>
</evidence>
<dbReference type="Pfam" id="PF01098">
    <property type="entry name" value="FTSW_RODA_SPOVE"/>
    <property type="match status" value="1"/>
</dbReference>
<feature type="transmembrane region" description="Helical" evidence="6">
    <location>
        <begin position="62"/>
        <end position="81"/>
    </location>
</feature>
<evidence type="ECO:0000313" key="7">
    <source>
        <dbReference type="EMBL" id="RIX29195.1"/>
    </source>
</evidence>
<dbReference type="EMBL" id="QXTF01000002">
    <property type="protein sequence ID" value="RIX29195.1"/>
    <property type="molecule type" value="Genomic_DNA"/>
</dbReference>
<evidence type="ECO:0000256" key="6">
    <source>
        <dbReference type="SAM" id="Phobius"/>
    </source>
</evidence>
<feature type="transmembrane region" description="Helical" evidence="6">
    <location>
        <begin position="33"/>
        <end position="50"/>
    </location>
</feature>
<organism evidence="7 8">
    <name type="scientific">Sphingomonas edaphi</name>
    <dbReference type="NCBI Taxonomy" id="2315689"/>
    <lineage>
        <taxon>Bacteria</taxon>
        <taxon>Pseudomonadati</taxon>
        <taxon>Pseudomonadota</taxon>
        <taxon>Alphaproteobacteria</taxon>
        <taxon>Sphingomonadales</taxon>
        <taxon>Sphingomonadaceae</taxon>
        <taxon>Sphingomonas</taxon>
    </lineage>
</organism>
<evidence type="ECO:0000256" key="2">
    <source>
        <dbReference type="ARBA" id="ARBA00022692"/>
    </source>
</evidence>
<dbReference type="InterPro" id="IPR001182">
    <property type="entry name" value="FtsW/RodA"/>
</dbReference>
<feature type="transmembrane region" description="Helical" evidence="6">
    <location>
        <begin position="93"/>
        <end position="110"/>
    </location>
</feature>
<evidence type="ECO:0000256" key="1">
    <source>
        <dbReference type="ARBA" id="ARBA00004141"/>
    </source>
</evidence>
<evidence type="ECO:0000313" key="8">
    <source>
        <dbReference type="Proteomes" id="UP000285023"/>
    </source>
</evidence>
<gene>
    <name evidence="7" type="ORF">D3M59_07750</name>
</gene>
<feature type="transmembrane region" description="Helical" evidence="6">
    <location>
        <begin position="198"/>
        <end position="222"/>
    </location>
</feature>
<dbReference type="OrthoDB" id="5520726at2"/>
<dbReference type="GO" id="GO:0008360">
    <property type="term" value="P:regulation of cell shape"/>
    <property type="evidence" value="ECO:0007669"/>
    <property type="project" value="UniProtKB-KW"/>
</dbReference>
<evidence type="ECO:0000256" key="4">
    <source>
        <dbReference type="ARBA" id="ARBA00022989"/>
    </source>
</evidence>
<reference evidence="7 8" key="1">
    <citation type="submission" date="2018-09" db="EMBL/GenBank/DDBJ databases">
        <title>Sphingomonas sp. DAC4.</title>
        <authorList>
            <person name="Seo T."/>
        </authorList>
    </citation>
    <scope>NUCLEOTIDE SEQUENCE [LARGE SCALE GENOMIC DNA]</scope>
    <source>
        <strain evidence="7 8">DAC4</strain>
    </source>
</reference>
<feature type="transmembrane region" description="Helical" evidence="6">
    <location>
        <begin position="164"/>
        <end position="186"/>
    </location>
</feature>
<dbReference type="RefSeq" id="WP_119533082.1">
    <property type="nucleotide sequence ID" value="NZ_QXTF01000002.1"/>
</dbReference>
<name>A0A418PZN2_9SPHN</name>
<keyword evidence="8" id="KW-1185">Reference proteome</keyword>
<proteinExistence type="predicted"/>
<feature type="transmembrane region" description="Helical" evidence="6">
    <location>
        <begin position="254"/>
        <end position="272"/>
    </location>
</feature>
<comment type="subcellular location">
    <subcellularLocation>
        <location evidence="1">Membrane</location>
        <topology evidence="1">Multi-pass membrane protein</topology>
    </subcellularLocation>
</comment>
<protein>
    <submittedName>
        <fullName evidence="7">Uncharacterized protein</fullName>
    </submittedName>
</protein>
<dbReference type="GO" id="GO:0051301">
    <property type="term" value="P:cell division"/>
    <property type="evidence" value="ECO:0007669"/>
    <property type="project" value="InterPro"/>
</dbReference>
<keyword evidence="4 6" id="KW-1133">Transmembrane helix</keyword>
<keyword evidence="3" id="KW-0133">Cell shape</keyword>
<evidence type="ECO:0000256" key="5">
    <source>
        <dbReference type="ARBA" id="ARBA00023136"/>
    </source>
</evidence>
<keyword evidence="5 6" id="KW-0472">Membrane</keyword>